<reference evidence="3 4" key="2">
    <citation type="journal article" date="2017" name="Genome Announc.">
        <title>Draft Genome Sequences of Four Alkaliphilic Bacteria Belonging to the Anaerobacillus Genus.</title>
        <authorList>
            <person name="Bassil N.M."/>
            <person name="Lloyd J.R."/>
        </authorList>
    </citation>
    <scope>NUCLEOTIDE SEQUENCE [LARGE SCALE GENOMIC DNA]</scope>
    <source>
        <strain evidence="3 4">NB2006</strain>
    </source>
</reference>
<keyword evidence="1" id="KW-0812">Transmembrane</keyword>
<evidence type="ECO:0000313" key="4">
    <source>
        <dbReference type="Proteomes" id="UP000180175"/>
    </source>
</evidence>
<evidence type="ECO:0000313" key="3">
    <source>
        <dbReference type="EMBL" id="QOY38422.1"/>
    </source>
</evidence>
<dbReference type="Proteomes" id="UP000180175">
    <property type="component" value="Chromosome"/>
</dbReference>
<keyword evidence="4" id="KW-1185">Reference proteome</keyword>
<name>A0A1S2LBU1_9BACI</name>
<proteinExistence type="predicted"/>
<gene>
    <name evidence="3" type="ORF">AWH56_013330</name>
    <name evidence="2" type="ORF">AWH56_17390</name>
</gene>
<dbReference type="AlphaFoldDB" id="A0A1S2LBU1"/>
<keyword evidence="1" id="KW-0472">Membrane</keyword>
<reference evidence="3 4" key="3">
    <citation type="journal article" date="2019" name="Int. J. Syst. Evol. Microbiol.">
        <title>Anaerobacillus isosaccharinicus sp. nov., an alkaliphilic bacterium which degrades isosaccharinic acid.</title>
        <authorList>
            <person name="Bassil N.M."/>
            <person name="Lloyd J.R."/>
        </authorList>
    </citation>
    <scope>NUCLEOTIDE SEQUENCE [LARGE SCALE GENOMIC DNA]</scope>
    <source>
        <strain evidence="3 4">NB2006</strain>
    </source>
</reference>
<feature type="transmembrane region" description="Helical" evidence="1">
    <location>
        <begin position="39"/>
        <end position="61"/>
    </location>
</feature>
<dbReference type="EMBL" id="LQXD01000152">
    <property type="protein sequence ID" value="OIJ09503.1"/>
    <property type="molecule type" value="Genomic_DNA"/>
</dbReference>
<evidence type="ECO:0000256" key="1">
    <source>
        <dbReference type="SAM" id="Phobius"/>
    </source>
</evidence>
<protein>
    <submittedName>
        <fullName evidence="2">Uncharacterized protein</fullName>
    </submittedName>
</protein>
<accession>A0A1S2LBU1</accession>
<dbReference type="KEGG" id="aia:AWH56_013330"/>
<keyword evidence="1" id="KW-1133">Transmembrane helix</keyword>
<organism evidence="2 4">
    <name type="scientific">Anaerobacillus isosaccharinicus</name>
    <dbReference type="NCBI Taxonomy" id="1532552"/>
    <lineage>
        <taxon>Bacteria</taxon>
        <taxon>Bacillati</taxon>
        <taxon>Bacillota</taxon>
        <taxon>Bacilli</taxon>
        <taxon>Bacillales</taxon>
        <taxon>Bacillaceae</taxon>
        <taxon>Anaerobacillus</taxon>
    </lineage>
</organism>
<dbReference type="EMBL" id="CP063356">
    <property type="protein sequence ID" value="QOY38422.1"/>
    <property type="molecule type" value="Genomic_DNA"/>
</dbReference>
<evidence type="ECO:0000313" key="2">
    <source>
        <dbReference type="EMBL" id="OIJ09503.1"/>
    </source>
</evidence>
<feature type="transmembrane region" description="Helical" evidence="1">
    <location>
        <begin position="6"/>
        <end position="27"/>
    </location>
</feature>
<sequence length="237" mass="26656">MNVLITAILPLFILLIVAAIATGLIKLTAQNAKFLNGKAIMYIFAGYGAIVFSSVLFTYTIPSETSEIGEISTKQVQEITDHFYEAINEGNLAEVEGVKVTDNWNFPFNENILNIKTVLNDSYSHSWVVVDKDTNLVDEVRITRYTTPHIVNGVEYTERINSPTLNLQSNTLTIKPPGRTEIRLSKFHKEFPITQFTGEKMFPSHESTWSANVLYLQVPAHVKITADENVSLQYRGQ</sequence>
<dbReference type="RefSeq" id="WP_071318243.1">
    <property type="nucleotide sequence ID" value="NZ_CP063356.2"/>
</dbReference>
<dbReference type="OrthoDB" id="2842789at2"/>
<reference evidence="2 4" key="1">
    <citation type="submission" date="2016-10" db="EMBL/GenBank/DDBJ databases">
        <title>Draft genome sequences of four alkaliphilic bacteria belonging to the Anaerobacillus genus.</title>
        <authorList>
            <person name="Bassil N.M."/>
            <person name="Lloyd J.R."/>
        </authorList>
    </citation>
    <scope>NUCLEOTIDE SEQUENCE [LARGE SCALE GENOMIC DNA]</scope>
    <source>
        <strain evidence="2 4">NB2006</strain>
    </source>
</reference>
<reference evidence="3" key="4">
    <citation type="submission" date="2020-10" db="EMBL/GenBank/DDBJ databases">
        <authorList>
            <person name="Bassil N.M."/>
            <person name="Lloyd J.R."/>
        </authorList>
    </citation>
    <scope>NUCLEOTIDE SEQUENCE</scope>
    <source>
        <strain evidence="3">NB2006</strain>
    </source>
</reference>